<gene>
    <name evidence="1" type="ORF">M5K25_004199</name>
</gene>
<proteinExistence type="predicted"/>
<comment type="caution">
    <text evidence="1">The sequence shown here is derived from an EMBL/GenBank/DDBJ whole genome shotgun (WGS) entry which is preliminary data.</text>
</comment>
<reference evidence="1 2" key="1">
    <citation type="journal article" date="2024" name="Plant Biotechnol. J.">
        <title>Dendrobium thyrsiflorum genome and its molecular insights into genes involved in important horticultural traits.</title>
        <authorList>
            <person name="Chen B."/>
            <person name="Wang J.Y."/>
            <person name="Zheng P.J."/>
            <person name="Li K.L."/>
            <person name="Liang Y.M."/>
            <person name="Chen X.F."/>
            <person name="Zhang C."/>
            <person name="Zhao X."/>
            <person name="He X."/>
            <person name="Zhang G.Q."/>
            <person name="Liu Z.J."/>
            <person name="Xu Q."/>
        </authorList>
    </citation>
    <scope>NUCLEOTIDE SEQUENCE [LARGE SCALE GENOMIC DNA]</scope>
    <source>
        <strain evidence="1">GZMU011</strain>
    </source>
</reference>
<keyword evidence="2" id="KW-1185">Reference proteome</keyword>
<evidence type="ECO:0000313" key="2">
    <source>
        <dbReference type="Proteomes" id="UP001552299"/>
    </source>
</evidence>
<dbReference type="EMBL" id="JANQDX010000004">
    <property type="protein sequence ID" value="KAL0925829.1"/>
    <property type="molecule type" value="Genomic_DNA"/>
</dbReference>
<sequence length="68" mass="7815">MPDFHLANYYGPSDLLRRLRSFRPPSPNHGLYDLRRPLTMVLSTSFADYGSVAKQRSVRPPPPADYDH</sequence>
<dbReference type="Proteomes" id="UP001552299">
    <property type="component" value="Unassembled WGS sequence"/>
</dbReference>
<organism evidence="1 2">
    <name type="scientific">Dendrobium thyrsiflorum</name>
    <name type="common">Pinecone-like raceme dendrobium</name>
    <name type="synonym">Orchid</name>
    <dbReference type="NCBI Taxonomy" id="117978"/>
    <lineage>
        <taxon>Eukaryota</taxon>
        <taxon>Viridiplantae</taxon>
        <taxon>Streptophyta</taxon>
        <taxon>Embryophyta</taxon>
        <taxon>Tracheophyta</taxon>
        <taxon>Spermatophyta</taxon>
        <taxon>Magnoliopsida</taxon>
        <taxon>Liliopsida</taxon>
        <taxon>Asparagales</taxon>
        <taxon>Orchidaceae</taxon>
        <taxon>Epidendroideae</taxon>
        <taxon>Malaxideae</taxon>
        <taxon>Dendrobiinae</taxon>
        <taxon>Dendrobium</taxon>
    </lineage>
</organism>
<protein>
    <submittedName>
        <fullName evidence="1">Uncharacterized protein</fullName>
    </submittedName>
</protein>
<evidence type="ECO:0000313" key="1">
    <source>
        <dbReference type="EMBL" id="KAL0925829.1"/>
    </source>
</evidence>
<accession>A0ABD0VLL3</accession>
<dbReference type="AlphaFoldDB" id="A0ABD0VLL3"/>
<name>A0ABD0VLL3_DENTH</name>